<dbReference type="Proteomes" id="UP000186465">
    <property type="component" value="Unassembled WGS sequence"/>
</dbReference>
<evidence type="ECO:0000256" key="4">
    <source>
        <dbReference type="ARBA" id="ARBA00022679"/>
    </source>
</evidence>
<evidence type="ECO:0000313" key="9">
    <source>
        <dbReference type="EMBL" id="OKL48122.1"/>
    </source>
</evidence>
<evidence type="ECO:0000256" key="7">
    <source>
        <dbReference type="ARBA" id="ARBA00022840"/>
    </source>
</evidence>
<keyword evidence="7" id="KW-0067">ATP-binding</keyword>
<keyword evidence="6" id="KW-0418">Kinase</keyword>
<dbReference type="SUPFAM" id="SSF55874">
    <property type="entry name" value="ATPase domain of HSP90 chaperone/DNA topoisomerase II/histidine kinase"/>
    <property type="match status" value="1"/>
</dbReference>
<evidence type="ECO:0000313" key="10">
    <source>
        <dbReference type="Proteomes" id="UP000186465"/>
    </source>
</evidence>
<dbReference type="InterPro" id="IPR036890">
    <property type="entry name" value="HATPase_C_sf"/>
</dbReference>
<dbReference type="PROSITE" id="PS50109">
    <property type="entry name" value="HIS_KIN"/>
    <property type="match status" value="1"/>
</dbReference>
<accession>A0A1Q5PM87</accession>
<dbReference type="AlphaFoldDB" id="A0A1Q5PM87"/>
<name>A0A1Q5PM87_9ACTO</name>
<dbReference type="InterPro" id="IPR011495">
    <property type="entry name" value="Sig_transdc_His_kin_sub2_dim/P"/>
</dbReference>
<organism evidence="9 10">
    <name type="scientific">Boudabousia marimammalium</name>
    <dbReference type="NCBI Taxonomy" id="156892"/>
    <lineage>
        <taxon>Bacteria</taxon>
        <taxon>Bacillati</taxon>
        <taxon>Actinomycetota</taxon>
        <taxon>Actinomycetes</taxon>
        <taxon>Actinomycetales</taxon>
        <taxon>Actinomycetaceae</taxon>
        <taxon>Boudabousia</taxon>
    </lineage>
</organism>
<dbReference type="Gene3D" id="3.30.450.280">
    <property type="entry name" value="GAF domain"/>
    <property type="match status" value="1"/>
</dbReference>
<dbReference type="GO" id="GO:0005524">
    <property type="term" value="F:ATP binding"/>
    <property type="evidence" value="ECO:0007669"/>
    <property type="project" value="UniProtKB-KW"/>
</dbReference>
<comment type="caution">
    <text evidence="9">The sequence shown here is derived from an EMBL/GenBank/DDBJ whole genome shotgun (WGS) entry which is preliminary data.</text>
</comment>
<protein>
    <recommendedName>
        <fullName evidence="2">histidine kinase</fullName>
        <ecNumber evidence="2">2.7.13.3</ecNumber>
    </recommendedName>
</protein>
<dbReference type="PANTHER" id="PTHR41523:SF8">
    <property type="entry name" value="ETHYLENE RESPONSE SENSOR PROTEIN"/>
    <property type="match status" value="1"/>
</dbReference>
<dbReference type="EC" id="2.7.13.3" evidence="2"/>
<dbReference type="Gene3D" id="3.30.565.10">
    <property type="entry name" value="Histidine kinase-like ATPase, C-terminal domain"/>
    <property type="match status" value="1"/>
</dbReference>
<proteinExistence type="predicted"/>
<keyword evidence="4" id="KW-0808">Transferase</keyword>
<keyword evidence="10" id="KW-1185">Reference proteome</keyword>
<evidence type="ECO:0000259" key="8">
    <source>
        <dbReference type="PROSITE" id="PS50109"/>
    </source>
</evidence>
<dbReference type="RefSeq" id="WP_075361891.1">
    <property type="nucleotide sequence ID" value="NZ_MPDM01000006.1"/>
</dbReference>
<dbReference type="InterPro" id="IPR038424">
    <property type="entry name" value="H_kinase_PdtaS_GAF_sf"/>
</dbReference>
<dbReference type="SMART" id="SM00387">
    <property type="entry name" value="HATPase_c"/>
    <property type="match status" value="1"/>
</dbReference>
<dbReference type="InterPro" id="IPR003594">
    <property type="entry name" value="HATPase_dom"/>
</dbReference>
<dbReference type="EMBL" id="MPDM01000006">
    <property type="protein sequence ID" value="OKL48122.1"/>
    <property type="molecule type" value="Genomic_DNA"/>
</dbReference>
<dbReference type="STRING" id="156892.BM477_06130"/>
<dbReference type="PANTHER" id="PTHR41523">
    <property type="entry name" value="TWO-COMPONENT SYSTEM SENSOR PROTEIN"/>
    <property type="match status" value="1"/>
</dbReference>
<comment type="catalytic activity">
    <reaction evidence="1">
        <text>ATP + protein L-histidine = ADP + protein N-phospho-L-histidine.</text>
        <dbReference type="EC" id="2.7.13.3"/>
    </reaction>
</comment>
<evidence type="ECO:0000256" key="6">
    <source>
        <dbReference type="ARBA" id="ARBA00022777"/>
    </source>
</evidence>
<dbReference type="Pfam" id="PF12282">
    <property type="entry name" value="GAF_PdtaS"/>
    <property type="match status" value="1"/>
</dbReference>
<dbReference type="InterPro" id="IPR011102">
    <property type="entry name" value="Sig_transdc_His_kinase_HWE"/>
</dbReference>
<keyword evidence="5" id="KW-0547">Nucleotide-binding</keyword>
<gene>
    <name evidence="9" type="ORF">BM477_06130</name>
</gene>
<dbReference type="InterPro" id="IPR022066">
    <property type="entry name" value="PdtaS_GAF"/>
</dbReference>
<evidence type="ECO:0000256" key="5">
    <source>
        <dbReference type="ARBA" id="ARBA00022741"/>
    </source>
</evidence>
<dbReference type="Pfam" id="PF07568">
    <property type="entry name" value="HisKA_2"/>
    <property type="match status" value="1"/>
</dbReference>
<evidence type="ECO:0000256" key="1">
    <source>
        <dbReference type="ARBA" id="ARBA00000085"/>
    </source>
</evidence>
<dbReference type="SMART" id="SM00911">
    <property type="entry name" value="HWE_HK"/>
    <property type="match status" value="1"/>
</dbReference>
<dbReference type="Gene3D" id="3.30.450.20">
    <property type="entry name" value="PAS domain"/>
    <property type="match status" value="1"/>
</dbReference>
<dbReference type="InterPro" id="IPR005467">
    <property type="entry name" value="His_kinase_dom"/>
</dbReference>
<keyword evidence="3" id="KW-0597">Phosphoprotein</keyword>
<evidence type="ECO:0000256" key="2">
    <source>
        <dbReference type="ARBA" id="ARBA00012438"/>
    </source>
</evidence>
<sequence>MQKFREIITKNASPELSNQQIDWLQVLVSDWQILADLSPADLVLWIPTSDNRFIAVAHCRPATAVTVHLDDIVGLYTSSSKASFLNEARRSMKVISPQAPRWAGSYSVQETAVPVVRNGVCIAVMSAETNLGASTSTSNMDAWLSNSAQIFMKMIANGEYPYRATPTSAFNGAPRVVDGVVRLDEDGIVLGISPNARSCFRRLGVKSQIVHENLVKLVADCTVQGLSVVDESLPLVLMGRAAWRTEVEAGGTTLSIRALPLTRRGGRQGAIVLVRDVSEMRQIEREIMSKEATIREIHHRVKNNLATVSALIRMQLRRSNNPEVKVALGEADRRVATIATVHEALSHSLEGTIAYTPLARTVIANAALLASSANQVVTKVEGDFGLIDADRASTLSTVLAELVANSVEHGYQDNDGTIEVYVEREGQYAHIRLVDHGVGIAEGRTGTGLGTQIVASLVEAELHGSITWRKRAEGGTEVLLHVQVQQGEN</sequence>
<dbReference type="GO" id="GO:0004673">
    <property type="term" value="F:protein histidine kinase activity"/>
    <property type="evidence" value="ECO:0007669"/>
    <property type="project" value="UniProtKB-EC"/>
</dbReference>
<feature type="domain" description="Histidine kinase" evidence="8">
    <location>
        <begin position="395"/>
        <end position="486"/>
    </location>
</feature>
<dbReference type="Pfam" id="PF02518">
    <property type="entry name" value="HATPase_c"/>
    <property type="match status" value="1"/>
</dbReference>
<reference evidence="10" key="1">
    <citation type="submission" date="2016-11" db="EMBL/GenBank/DDBJ databases">
        <title>Actinomyces gypaetusis sp. nov. isolated from Gypaetus barbatus in Qinghai Tibet Plateau China.</title>
        <authorList>
            <person name="Meng X."/>
        </authorList>
    </citation>
    <scope>NUCLEOTIDE SEQUENCE [LARGE SCALE GENOMIC DNA]</scope>
    <source>
        <strain evidence="10">DSM 15383</strain>
    </source>
</reference>
<evidence type="ECO:0000256" key="3">
    <source>
        <dbReference type="ARBA" id="ARBA00022553"/>
    </source>
</evidence>